<organism evidence="2 3">
    <name type="scientific">Saguinus oedipus</name>
    <name type="common">Cotton-top tamarin</name>
    <name type="synonym">Oedipomidas oedipus</name>
    <dbReference type="NCBI Taxonomy" id="9490"/>
    <lineage>
        <taxon>Eukaryota</taxon>
        <taxon>Metazoa</taxon>
        <taxon>Chordata</taxon>
        <taxon>Craniata</taxon>
        <taxon>Vertebrata</taxon>
        <taxon>Euteleostomi</taxon>
        <taxon>Mammalia</taxon>
        <taxon>Eutheria</taxon>
        <taxon>Euarchontoglires</taxon>
        <taxon>Primates</taxon>
        <taxon>Haplorrhini</taxon>
        <taxon>Platyrrhini</taxon>
        <taxon>Cebidae</taxon>
        <taxon>Callitrichinae</taxon>
        <taxon>Saguinus</taxon>
    </lineage>
</organism>
<keyword evidence="3" id="KW-1185">Reference proteome</keyword>
<evidence type="ECO:0000256" key="1">
    <source>
        <dbReference type="SAM" id="MobiDB-lite"/>
    </source>
</evidence>
<evidence type="ECO:0000313" key="3">
    <source>
        <dbReference type="Proteomes" id="UP001266305"/>
    </source>
</evidence>
<feature type="region of interest" description="Disordered" evidence="1">
    <location>
        <begin position="76"/>
        <end position="122"/>
    </location>
</feature>
<reference evidence="2 3" key="1">
    <citation type="submission" date="2023-05" db="EMBL/GenBank/DDBJ databases">
        <title>B98-5 Cell Line De Novo Hybrid Assembly: An Optical Mapping Approach.</title>
        <authorList>
            <person name="Kananen K."/>
            <person name="Auerbach J.A."/>
            <person name="Kautto E."/>
            <person name="Blachly J.S."/>
        </authorList>
    </citation>
    <scope>NUCLEOTIDE SEQUENCE [LARGE SCALE GENOMIC DNA]</scope>
    <source>
        <strain evidence="2">B95-8</strain>
        <tissue evidence="2">Cell line</tissue>
    </source>
</reference>
<sequence>MRGPEVPRLEEAAASRSHGTLGAHAVCLRGASLAAPGLSSPFLEPSGVPPLTSAVCRVDRGKPVFSSALQGFLQAPASPEALRPPRTPDSSSAMKPCIRVTPGTHTSQLSSPHHHPARSCSGPTPCCSRLCRLATAARN</sequence>
<name>A0ABQ9TQ32_SAGOE</name>
<proteinExistence type="predicted"/>
<gene>
    <name evidence="2" type="ORF">P7K49_032790</name>
</gene>
<comment type="caution">
    <text evidence="2">The sequence shown here is derived from an EMBL/GenBank/DDBJ whole genome shotgun (WGS) entry which is preliminary data.</text>
</comment>
<dbReference type="EMBL" id="JASSZA010000019">
    <property type="protein sequence ID" value="KAK2086883.1"/>
    <property type="molecule type" value="Genomic_DNA"/>
</dbReference>
<dbReference type="Proteomes" id="UP001266305">
    <property type="component" value="Unassembled WGS sequence"/>
</dbReference>
<evidence type="ECO:0000313" key="2">
    <source>
        <dbReference type="EMBL" id="KAK2086883.1"/>
    </source>
</evidence>
<accession>A0ABQ9TQ32</accession>
<protein>
    <submittedName>
        <fullName evidence="2">Uncharacterized protein</fullName>
    </submittedName>
</protein>